<proteinExistence type="predicted"/>
<dbReference type="Proteomes" id="UP000682782">
    <property type="component" value="Chromosome"/>
</dbReference>
<evidence type="ECO:0000313" key="1">
    <source>
        <dbReference type="EMBL" id="QUC67886.1"/>
    </source>
</evidence>
<keyword evidence="1" id="KW-0489">Methyltransferase</keyword>
<evidence type="ECO:0000313" key="2">
    <source>
        <dbReference type="Proteomes" id="UP000682782"/>
    </source>
</evidence>
<gene>
    <name evidence="1" type="primary">rsmB</name>
    <name evidence="1" type="ORF">JYE49_04085</name>
</gene>
<sequence>MKEQRTMEGLAARRIALKVIRKVTEDGAYAALALDAELKGCGLGNSDRRLVSRLVYDTLDHLIYLDWALAQVMAKPDTDIKLINILRLGACQILLEDRIPESAATNLCVQLCTELGMPGLKGVCNGILRNLIRKKEELVMPDAEKEPDKAASIRYSVPEWIWKRLKADYGEEAESILSYRNLEDGWTLRPNLTRLDDAEFEKLLGKKIWKKEKTELPHAWKITGAMDISRDADYLAGNYSIQSGGSMLACLAMGVKRGQQILDCCAAPGGKTCYLAELMGGTGRIQAWDIHEHRVALIEAQARRLGLENIRPMVRDACRLREDLTGTMDAVLLDAPCSGLGFMAQKPDLKLRVTEESVKELTELQERLLDTVSAYVKPGGTLVYSTCSILKDENEHRAERFLERHPEFEKAALPMSVPEKYRSRYSMGLQLLEHRDGLEGFYLIRMRRKDD</sequence>
<accession>A0AC61NBB6</accession>
<dbReference type="EC" id="2.1.1.176" evidence="1"/>
<keyword evidence="1" id="KW-0808">Transferase</keyword>
<dbReference type="EMBL" id="CP068393">
    <property type="protein sequence ID" value="QUC67886.1"/>
    <property type="molecule type" value="Genomic_DNA"/>
</dbReference>
<organism evidence="1 2">
    <name type="scientific">Aristaeella hokkaidonensis</name>
    <dbReference type="NCBI Taxonomy" id="3046382"/>
    <lineage>
        <taxon>Bacteria</taxon>
        <taxon>Bacillati</taxon>
        <taxon>Bacillota</taxon>
        <taxon>Clostridia</taxon>
        <taxon>Eubacteriales</taxon>
        <taxon>Aristaeellaceae</taxon>
        <taxon>Aristaeella</taxon>
    </lineage>
</organism>
<protein>
    <submittedName>
        <fullName evidence="1">16S rRNA (Cytosine(967)-C(5))-methyltransferase RsmB</fullName>
        <ecNumber evidence="1">2.1.1.176</ecNumber>
    </submittedName>
</protein>
<reference evidence="1" key="1">
    <citation type="submission" date="2021-01" db="EMBL/GenBank/DDBJ databases">
        <title>Complete genome sequence of Clostridiales bacterium R-7.</title>
        <authorList>
            <person name="Mahoney-Kurpe S.C."/>
            <person name="Palevich N."/>
            <person name="Koike S."/>
            <person name="Moon C.D."/>
            <person name="Attwood G.T."/>
        </authorList>
    </citation>
    <scope>NUCLEOTIDE SEQUENCE</scope>
    <source>
        <strain evidence="1">R-7</strain>
    </source>
</reference>
<keyword evidence="2" id="KW-1185">Reference proteome</keyword>
<name>A0AC61NBB6_9FIRM</name>